<dbReference type="Pfam" id="PF03861">
    <property type="entry name" value="ANTAR"/>
    <property type="match status" value="1"/>
</dbReference>
<dbReference type="SMART" id="SM01012">
    <property type="entry name" value="ANTAR"/>
    <property type="match status" value="1"/>
</dbReference>
<dbReference type="GO" id="GO:0003723">
    <property type="term" value="F:RNA binding"/>
    <property type="evidence" value="ECO:0007669"/>
    <property type="project" value="InterPro"/>
</dbReference>
<keyword evidence="4" id="KW-0808">Transferase</keyword>
<dbReference type="AlphaFoldDB" id="A0A1X2EHY3"/>
<gene>
    <name evidence="8" type="ORF">AWC27_28555</name>
</gene>
<dbReference type="PROSITE" id="PS50112">
    <property type="entry name" value="PAS"/>
    <property type="match status" value="1"/>
</dbReference>
<name>A0A1X2EHY3_MYCSZ</name>
<dbReference type="SUPFAM" id="SSF55785">
    <property type="entry name" value="PYP-like sensor domain (PAS domain)"/>
    <property type="match status" value="1"/>
</dbReference>
<dbReference type="Pfam" id="PF08447">
    <property type="entry name" value="PAS_3"/>
    <property type="match status" value="1"/>
</dbReference>
<evidence type="ECO:0000256" key="1">
    <source>
        <dbReference type="ARBA" id="ARBA00000085"/>
    </source>
</evidence>
<comment type="caution">
    <text evidence="8">The sequence shown here is derived from an EMBL/GenBank/DDBJ whole genome shotgun (WGS) entry which is preliminary data.</text>
</comment>
<dbReference type="InterPro" id="IPR000014">
    <property type="entry name" value="PAS"/>
</dbReference>
<dbReference type="EC" id="2.7.13.3" evidence="2"/>
<dbReference type="PANTHER" id="PTHR43304:SF1">
    <property type="entry name" value="PAC DOMAIN-CONTAINING PROTEIN"/>
    <property type="match status" value="1"/>
</dbReference>
<evidence type="ECO:0000313" key="8">
    <source>
        <dbReference type="EMBL" id="ORX02713.1"/>
    </source>
</evidence>
<dbReference type="Gene3D" id="3.30.450.20">
    <property type="entry name" value="PAS domain"/>
    <property type="match status" value="1"/>
</dbReference>
<sequence>MRNVRDKSQRRQQWSLVGGFRYVARDDHWEWSDEVAHMHGYEPGTVTPTTALVLSHKHPDDRPTVAELIEQVRRYGVPFSGRHRIIDTGGDEHVVIVVGDLFYDDDGLPAGTSGFYVDITKQLNTDVQQRLSEAMTAVAARRAVIDQALGMVMLRFHVDAGDAFQLLTKLSQDLNIKLRTIAECLASDIPDRERLLDMVSRDQ</sequence>
<dbReference type="InterPro" id="IPR035965">
    <property type="entry name" value="PAS-like_dom_sf"/>
</dbReference>
<keyword evidence="9" id="KW-1185">Reference proteome</keyword>
<reference evidence="8 9" key="1">
    <citation type="submission" date="2016-01" db="EMBL/GenBank/DDBJ databases">
        <title>The new phylogeny of the genus Mycobacterium.</title>
        <authorList>
            <person name="Tarcisio F."/>
            <person name="Conor M."/>
            <person name="Antonella G."/>
            <person name="Elisabetta G."/>
            <person name="Giulia F.S."/>
            <person name="Sara T."/>
            <person name="Anna F."/>
            <person name="Clotilde B."/>
            <person name="Roberto B."/>
            <person name="Veronica D.S."/>
            <person name="Fabio R."/>
            <person name="Monica P."/>
            <person name="Olivier J."/>
            <person name="Enrico T."/>
            <person name="Nicola S."/>
        </authorList>
    </citation>
    <scope>NUCLEOTIDE SEQUENCE [LARGE SCALE GENOMIC DNA]</scope>
    <source>
        <strain evidence="8 9">DSM 44166</strain>
    </source>
</reference>
<dbReference type="PROSITE" id="PS50921">
    <property type="entry name" value="ANTAR"/>
    <property type="match status" value="1"/>
</dbReference>
<dbReference type="EMBL" id="LQPW01000086">
    <property type="protein sequence ID" value="ORX02713.1"/>
    <property type="molecule type" value="Genomic_DNA"/>
</dbReference>
<evidence type="ECO:0000259" key="7">
    <source>
        <dbReference type="PROSITE" id="PS50921"/>
    </source>
</evidence>
<dbReference type="NCBIfam" id="TIGR00229">
    <property type="entry name" value="sensory_box"/>
    <property type="match status" value="1"/>
</dbReference>
<protein>
    <recommendedName>
        <fullName evidence="2">histidine kinase</fullName>
        <ecNumber evidence="2">2.7.13.3</ecNumber>
    </recommendedName>
</protein>
<accession>A0A1X2EHY3</accession>
<feature type="domain" description="PAS" evidence="6">
    <location>
        <begin position="31"/>
        <end position="76"/>
    </location>
</feature>
<keyword evidence="3" id="KW-0597">Phosphoprotein</keyword>
<evidence type="ECO:0000256" key="3">
    <source>
        <dbReference type="ARBA" id="ARBA00022553"/>
    </source>
</evidence>
<evidence type="ECO:0000256" key="5">
    <source>
        <dbReference type="ARBA" id="ARBA00022777"/>
    </source>
</evidence>
<comment type="catalytic activity">
    <reaction evidence="1">
        <text>ATP + protein L-histidine = ADP + protein N-phospho-L-histidine.</text>
        <dbReference type="EC" id="2.7.13.3"/>
    </reaction>
</comment>
<evidence type="ECO:0000259" key="6">
    <source>
        <dbReference type="PROSITE" id="PS50112"/>
    </source>
</evidence>
<proteinExistence type="predicted"/>
<dbReference type="InterPro" id="IPR052162">
    <property type="entry name" value="Sensor_kinase/Photoreceptor"/>
</dbReference>
<keyword evidence="5" id="KW-0418">Kinase</keyword>
<organism evidence="8 9">
    <name type="scientific">Mycobacterium szulgai</name>
    <dbReference type="NCBI Taxonomy" id="1787"/>
    <lineage>
        <taxon>Bacteria</taxon>
        <taxon>Bacillati</taxon>
        <taxon>Actinomycetota</taxon>
        <taxon>Actinomycetes</taxon>
        <taxon>Mycobacteriales</taxon>
        <taxon>Mycobacteriaceae</taxon>
        <taxon>Mycobacterium</taxon>
    </lineage>
</organism>
<dbReference type="Gene3D" id="1.10.10.10">
    <property type="entry name" value="Winged helix-like DNA-binding domain superfamily/Winged helix DNA-binding domain"/>
    <property type="match status" value="1"/>
</dbReference>
<dbReference type="InterPro" id="IPR005561">
    <property type="entry name" value="ANTAR"/>
</dbReference>
<evidence type="ECO:0000256" key="2">
    <source>
        <dbReference type="ARBA" id="ARBA00012438"/>
    </source>
</evidence>
<dbReference type="PANTHER" id="PTHR43304">
    <property type="entry name" value="PHYTOCHROME-LIKE PROTEIN CPH1"/>
    <property type="match status" value="1"/>
</dbReference>
<dbReference type="Proteomes" id="UP000193317">
    <property type="component" value="Unassembled WGS sequence"/>
</dbReference>
<evidence type="ECO:0000313" key="9">
    <source>
        <dbReference type="Proteomes" id="UP000193317"/>
    </source>
</evidence>
<feature type="domain" description="ANTAR" evidence="7">
    <location>
        <begin position="125"/>
        <end position="186"/>
    </location>
</feature>
<dbReference type="InterPro" id="IPR013655">
    <property type="entry name" value="PAS_fold_3"/>
</dbReference>
<dbReference type="CDD" id="cd00130">
    <property type="entry name" value="PAS"/>
    <property type="match status" value="1"/>
</dbReference>
<dbReference type="InterPro" id="IPR036388">
    <property type="entry name" value="WH-like_DNA-bd_sf"/>
</dbReference>
<evidence type="ECO:0000256" key="4">
    <source>
        <dbReference type="ARBA" id="ARBA00022679"/>
    </source>
</evidence>
<dbReference type="GO" id="GO:0004673">
    <property type="term" value="F:protein histidine kinase activity"/>
    <property type="evidence" value="ECO:0007669"/>
    <property type="project" value="UniProtKB-EC"/>
</dbReference>